<dbReference type="RefSeq" id="WP_004609046.1">
    <property type="nucleotide sequence ID" value="NZ_CP102275.1"/>
</dbReference>
<name>B1C075_9FIRM</name>
<keyword evidence="2" id="KW-1185">Reference proteome</keyword>
<protein>
    <submittedName>
        <fullName evidence="1">Uncharacterized protein</fullName>
    </submittedName>
</protein>
<evidence type="ECO:0000313" key="2">
    <source>
        <dbReference type="Proteomes" id="UP000004910"/>
    </source>
</evidence>
<reference evidence="1" key="2">
    <citation type="submission" date="2014-06" db="EMBL/GenBank/DDBJ databases">
        <title>Draft genome sequence of Clostridium spiroforme (DSM 1552).</title>
        <authorList>
            <person name="Sudarsanam P."/>
            <person name="Ley R."/>
            <person name="Guruge J."/>
            <person name="Turnbaugh P.J."/>
            <person name="Mahowald M."/>
            <person name="Liep D."/>
            <person name="Gordon J."/>
        </authorList>
    </citation>
    <scope>NUCLEOTIDE SEQUENCE</scope>
    <source>
        <strain evidence="1">DSM 1552</strain>
    </source>
</reference>
<gene>
    <name evidence="1" type="ORF">CLOSPI_00602</name>
</gene>
<proteinExistence type="predicted"/>
<evidence type="ECO:0000313" key="1">
    <source>
        <dbReference type="EMBL" id="EDS75565.1"/>
    </source>
</evidence>
<dbReference type="HOGENOM" id="CLU_3249706_0_0_9"/>
<dbReference type="GeneID" id="94016619"/>
<dbReference type="STRING" id="428126.CLOSPI_00602"/>
<dbReference type="EMBL" id="ABIK02000005">
    <property type="protein sequence ID" value="EDS75565.1"/>
    <property type="molecule type" value="Genomic_DNA"/>
</dbReference>
<reference evidence="1" key="1">
    <citation type="submission" date="2008-02" db="EMBL/GenBank/DDBJ databases">
        <authorList>
            <person name="Fulton L."/>
            <person name="Clifton S."/>
            <person name="Fulton B."/>
            <person name="Xu J."/>
            <person name="Minx P."/>
            <person name="Pepin K.H."/>
            <person name="Johnson M."/>
            <person name="Thiruvilangam P."/>
            <person name="Bhonagiri V."/>
            <person name="Nash W.E."/>
            <person name="Mardis E.R."/>
            <person name="Wilson R.K."/>
        </authorList>
    </citation>
    <scope>NUCLEOTIDE SEQUENCE [LARGE SCALE GENOMIC DNA]</scope>
    <source>
        <strain evidence="1">DSM 1552</strain>
    </source>
</reference>
<accession>B1C075</accession>
<dbReference type="AlphaFoldDB" id="B1C075"/>
<sequence>MKDTQDKIGYCQLGPLAVNLIDYLIFYGVLMSTQIYRGALLL</sequence>
<dbReference type="Proteomes" id="UP000004910">
    <property type="component" value="Unassembled WGS sequence"/>
</dbReference>
<organism evidence="1 2">
    <name type="scientific">Thomasclavelia spiroformis DSM 1552</name>
    <dbReference type="NCBI Taxonomy" id="428126"/>
    <lineage>
        <taxon>Bacteria</taxon>
        <taxon>Bacillati</taxon>
        <taxon>Bacillota</taxon>
        <taxon>Erysipelotrichia</taxon>
        <taxon>Erysipelotrichales</taxon>
        <taxon>Coprobacillaceae</taxon>
        <taxon>Thomasclavelia</taxon>
    </lineage>
</organism>
<comment type="caution">
    <text evidence="1">The sequence shown here is derived from an EMBL/GenBank/DDBJ whole genome shotgun (WGS) entry which is preliminary data.</text>
</comment>